<dbReference type="EMBL" id="CM010723">
    <property type="protein sequence ID" value="RZC76679.1"/>
    <property type="molecule type" value="Genomic_DNA"/>
</dbReference>
<sequence>MGVTPSNWTVFFENEFKEGVKESHQKKSENKKKCTIPHTLGRRTYANKCDLLVSCIHSSIILVFLKLYFFYGYTTNMDSNEQAEEDGMVTEDREYTWMKGREKCDETVHLSAVEKYEQVKAAYEKRKEGGTDCSYDFDSDGLVDVFGQNKGKRSLRVFSSSVSAKRAKQAFLTASLRDSTVNKCNSPVIRLKKVMAQNISSVHPTSEETILDDSCTPNSEFPLQKIMLLPGI</sequence>
<protein>
    <submittedName>
        <fullName evidence="2">Uncharacterized protein</fullName>
    </submittedName>
</protein>
<dbReference type="Proteomes" id="UP000316621">
    <property type="component" value="Chromosome 9"/>
</dbReference>
<keyword evidence="1" id="KW-1133">Transmembrane helix</keyword>
<dbReference type="OrthoDB" id="1898084at2759"/>
<dbReference type="AlphaFoldDB" id="A0A4Y7KXJ9"/>
<keyword evidence="1" id="KW-0812">Transmembrane</keyword>
<keyword evidence="1" id="KW-0472">Membrane</keyword>
<name>A0A4Y7KXJ9_PAPSO</name>
<proteinExistence type="predicted"/>
<reference evidence="2 3" key="1">
    <citation type="journal article" date="2018" name="Science">
        <title>The opium poppy genome and morphinan production.</title>
        <authorList>
            <person name="Guo L."/>
            <person name="Winzer T."/>
            <person name="Yang X."/>
            <person name="Li Y."/>
            <person name="Ning Z."/>
            <person name="He Z."/>
            <person name="Teodor R."/>
            <person name="Lu Y."/>
            <person name="Bowser T.A."/>
            <person name="Graham I.A."/>
            <person name="Ye K."/>
        </authorList>
    </citation>
    <scope>NUCLEOTIDE SEQUENCE [LARGE SCALE GENOMIC DNA]</scope>
    <source>
        <strain evidence="3">cv. HN1</strain>
        <tissue evidence="2">Leaves</tissue>
    </source>
</reference>
<accession>A0A4Y7KXJ9</accession>
<evidence type="ECO:0000256" key="1">
    <source>
        <dbReference type="SAM" id="Phobius"/>
    </source>
</evidence>
<dbReference type="Gramene" id="RZC76679">
    <property type="protein sequence ID" value="RZC76679"/>
    <property type="gene ID" value="C5167_000849"/>
</dbReference>
<evidence type="ECO:0000313" key="2">
    <source>
        <dbReference type="EMBL" id="RZC76679.1"/>
    </source>
</evidence>
<evidence type="ECO:0000313" key="3">
    <source>
        <dbReference type="Proteomes" id="UP000316621"/>
    </source>
</evidence>
<keyword evidence="3" id="KW-1185">Reference proteome</keyword>
<feature type="transmembrane region" description="Helical" evidence="1">
    <location>
        <begin position="51"/>
        <end position="71"/>
    </location>
</feature>
<gene>
    <name evidence="2" type="ORF">C5167_000849</name>
</gene>
<organism evidence="2 3">
    <name type="scientific">Papaver somniferum</name>
    <name type="common">Opium poppy</name>
    <dbReference type="NCBI Taxonomy" id="3469"/>
    <lineage>
        <taxon>Eukaryota</taxon>
        <taxon>Viridiplantae</taxon>
        <taxon>Streptophyta</taxon>
        <taxon>Embryophyta</taxon>
        <taxon>Tracheophyta</taxon>
        <taxon>Spermatophyta</taxon>
        <taxon>Magnoliopsida</taxon>
        <taxon>Ranunculales</taxon>
        <taxon>Papaveraceae</taxon>
        <taxon>Papaveroideae</taxon>
        <taxon>Papaver</taxon>
    </lineage>
</organism>